<reference evidence="2" key="1">
    <citation type="submission" date="2014-09" db="EMBL/GenBank/DDBJ databases">
        <authorList>
            <person name="Magalhaes I.L.F."/>
            <person name="Oliveira U."/>
            <person name="Santos F.R."/>
            <person name="Vidigal T.H.D.A."/>
            <person name="Brescovit A.D."/>
            <person name="Santos A.J."/>
        </authorList>
    </citation>
    <scope>NUCLEOTIDE SEQUENCE</scope>
    <source>
        <tissue evidence="2">Shoot tissue taken approximately 20 cm above the soil surface</tissue>
    </source>
</reference>
<evidence type="ECO:0000313" key="2">
    <source>
        <dbReference type="EMBL" id="JAE14534.1"/>
    </source>
</evidence>
<proteinExistence type="predicted"/>
<keyword evidence="1" id="KW-0812">Transmembrane</keyword>
<accession>A0A0A9FTF6</accession>
<feature type="transmembrane region" description="Helical" evidence="1">
    <location>
        <begin position="6"/>
        <end position="23"/>
    </location>
</feature>
<keyword evidence="1" id="KW-1133">Transmembrane helix</keyword>
<protein>
    <submittedName>
        <fullName evidence="2">Uncharacterized protein</fullName>
    </submittedName>
</protein>
<dbReference type="AlphaFoldDB" id="A0A0A9FTF6"/>
<evidence type="ECO:0000256" key="1">
    <source>
        <dbReference type="SAM" id="Phobius"/>
    </source>
</evidence>
<organism evidence="2">
    <name type="scientific">Arundo donax</name>
    <name type="common">Giant reed</name>
    <name type="synonym">Donax arundinaceus</name>
    <dbReference type="NCBI Taxonomy" id="35708"/>
    <lineage>
        <taxon>Eukaryota</taxon>
        <taxon>Viridiplantae</taxon>
        <taxon>Streptophyta</taxon>
        <taxon>Embryophyta</taxon>
        <taxon>Tracheophyta</taxon>
        <taxon>Spermatophyta</taxon>
        <taxon>Magnoliopsida</taxon>
        <taxon>Liliopsida</taxon>
        <taxon>Poales</taxon>
        <taxon>Poaceae</taxon>
        <taxon>PACMAD clade</taxon>
        <taxon>Arundinoideae</taxon>
        <taxon>Arundineae</taxon>
        <taxon>Arundo</taxon>
    </lineage>
</organism>
<reference evidence="2" key="2">
    <citation type="journal article" date="2015" name="Data Brief">
        <title>Shoot transcriptome of the giant reed, Arundo donax.</title>
        <authorList>
            <person name="Barrero R.A."/>
            <person name="Guerrero F.D."/>
            <person name="Moolhuijzen P."/>
            <person name="Goolsby J.A."/>
            <person name="Tidwell J."/>
            <person name="Bellgard S.E."/>
            <person name="Bellgard M.I."/>
        </authorList>
    </citation>
    <scope>NUCLEOTIDE SEQUENCE</scope>
    <source>
        <tissue evidence="2">Shoot tissue taken approximately 20 cm above the soil surface</tissue>
    </source>
</reference>
<dbReference type="EMBL" id="GBRH01183362">
    <property type="protein sequence ID" value="JAE14534.1"/>
    <property type="molecule type" value="Transcribed_RNA"/>
</dbReference>
<sequence>MLYYSSLLIPFVLGCIFVFLFMYKPNPKCDLSNSCLVRKMP</sequence>
<keyword evidence="1" id="KW-0472">Membrane</keyword>
<name>A0A0A9FTF6_ARUDO</name>